<feature type="region of interest" description="Disordered" evidence="1">
    <location>
        <begin position="185"/>
        <end position="219"/>
    </location>
</feature>
<evidence type="ECO:0000256" key="1">
    <source>
        <dbReference type="SAM" id="MobiDB-lite"/>
    </source>
</evidence>
<organism evidence="2 3">
    <name type="scientific">Striga hermonthica</name>
    <name type="common">Purple witchweed</name>
    <name type="synonym">Buchnera hermonthica</name>
    <dbReference type="NCBI Taxonomy" id="68872"/>
    <lineage>
        <taxon>Eukaryota</taxon>
        <taxon>Viridiplantae</taxon>
        <taxon>Streptophyta</taxon>
        <taxon>Embryophyta</taxon>
        <taxon>Tracheophyta</taxon>
        <taxon>Spermatophyta</taxon>
        <taxon>Magnoliopsida</taxon>
        <taxon>eudicotyledons</taxon>
        <taxon>Gunneridae</taxon>
        <taxon>Pentapetalae</taxon>
        <taxon>asterids</taxon>
        <taxon>lamiids</taxon>
        <taxon>Lamiales</taxon>
        <taxon>Orobanchaceae</taxon>
        <taxon>Buchnereae</taxon>
        <taxon>Striga</taxon>
    </lineage>
</organism>
<evidence type="ECO:0000313" key="2">
    <source>
        <dbReference type="EMBL" id="CAA0807621.1"/>
    </source>
</evidence>
<accession>A0A9N7R2C4</accession>
<sequence>MTDSFPVLAVSSSLTTLKGFSKDLRTYLIMGRLFGSGLRQDLAITAMAHTSSKRSSSIISFGSTMLVTSSMSYRLMFNNVASNISFRFESLAELIPRLPVTSSSRTFPKQYTSYSRVSFITVPDQKFEVPVDERRITVVVQVSQALGNSPCYLPPRDPIQRPQSVHVIAVLLEIEGVREIPPRQVPVDVNSDENAPPFANPNRFTTTGSDIRQTKRSPELPRARRFRSLKLSVAMAIKRRGNLEIIPRSDGSGSGGSCSGLRKLLECSG</sequence>
<reference evidence="2" key="1">
    <citation type="submission" date="2019-12" db="EMBL/GenBank/DDBJ databases">
        <authorList>
            <person name="Scholes J."/>
        </authorList>
    </citation>
    <scope>NUCLEOTIDE SEQUENCE</scope>
</reference>
<dbReference type="AlphaFoldDB" id="A0A9N7R2C4"/>
<gene>
    <name evidence="2" type="ORF">SHERM_10338</name>
</gene>
<name>A0A9N7R2C4_STRHE</name>
<dbReference type="Proteomes" id="UP001153555">
    <property type="component" value="Unassembled WGS sequence"/>
</dbReference>
<evidence type="ECO:0000313" key="3">
    <source>
        <dbReference type="Proteomes" id="UP001153555"/>
    </source>
</evidence>
<protein>
    <submittedName>
        <fullName evidence="2">Uncharacterized protein</fullName>
    </submittedName>
</protein>
<feature type="compositionally biased region" description="Polar residues" evidence="1">
    <location>
        <begin position="202"/>
        <end position="211"/>
    </location>
</feature>
<keyword evidence="3" id="KW-1185">Reference proteome</keyword>
<comment type="caution">
    <text evidence="2">The sequence shown here is derived from an EMBL/GenBank/DDBJ whole genome shotgun (WGS) entry which is preliminary data.</text>
</comment>
<dbReference type="EMBL" id="CACSLK010001140">
    <property type="protein sequence ID" value="CAA0807621.1"/>
    <property type="molecule type" value="Genomic_DNA"/>
</dbReference>
<proteinExistence type="predicted"/>